<protein>
    <submittedName>
        <fullName evidence="1">Uncharacterized protein</fullName>
    </submittedName>
</protein>
<evidence type="ECO:0000313" key="1">
    <source>
        <dbReference type="EMBL" id="MBP2021779.1"/>
    </source>
</evidence>
<accession>A0ABS4K1X9</accession>
<dbReference type="EMBL" id="JAGGLL010000010">
    <property type="protein sequence ID" value="MBP2021779.1"/>
    <property type="molecule type" value="Genomic_DNA"/>
</dbReference>
<dbReference type="Proteomes" id="UP001519308">
    <property type="component" value="Unassembled WGS sequence"/>
</dbReference>
<comment type="caution">
    <text evidence="1">The sequence shown here is derived from an EMBL/GenBank/DDBJ whole genome shotgun (WGS) entry which is preliminary data.</text>
</comment>
<organism evidence="1 2">
    <name type="scientific">Clostridium punense</name>
    <dbReference type="NCBI Taxonomy" id="1054297"/>
    <lineage>
        <taxon>Bacteria</taxon>
        <taxon>Bacillati</taxon>
        <taxon>Bacillota</taxon>
        <taxon>Clostridia</taxon>
        <taxon>Eubacteriales</taxon>
        <taxon>Clostridiaceae</taxon>
        <taxon>Clostridium</taxon>
    </lineage>
</organism>
<gene>
    <name evidence="1" type="ORF">J2Z44_001575</name>
</gene>
<keyword evidence="2" id="KW-1185">Reference proteome</keyword>
<proteinExistence type="predicted"/>
<sequence length="34" mass="3729">MIDKKTGSADSGLSKGSVDAVYHKIDEQIDLFIF</sequence>
<reference evidence="1 2" key="1">
    <citation type="submission" date="2021-03" db="EMBL/GenBank/DDBJ databases">
        <title>Genomic Encyclopedia of Type Strains, Phase IV (KMG-IV): sequencing the most valuable type-strain genomes for metagenomic binning, comparative biology and taxonomic classification.</title>
        <authorList>
            <person name="Goeker M."/>
        </authorList>
    </citation>
    <scope>NUCLEOTIDE SEQUENCE [LARGE SCALE GENOMIC DNA]</scope>
    <source>
        <strain evidence="1 2">DSM 28650</strain>
    </source>
</reference>
<name>A0ABS4K1X9_9CLOT</name>
<evidence type="ECO:0000313" key="2">
    <source>
        <dbReference type="Proteomes" id="UP001519308"/>
    </source>
</evidence>